<dbReference type="Pfam" id="PF18926">
    <property type="entry name" value="DUF5676"/>
    <property type="match status" value="1"/>
</dbReference>
<gene>
    <name evidence="2" type="ORF">MSSD14B_21000</name>
</gene>
<sequence>MLNTRLVAWALGLFTAVTFIVCVIYGLVTPQSVHMHTFLEQVLPAFKWLTWWGFLLGLVESFLYGAYAGLVFCPIYNWLYRRFNARREAK</sequence>
<keyword evidence="1" id="KW-0472">Membrane</keyword>
<dbReference type="EMBL" id="BGZI01000012">
    <property type="protein sequence ID" value="GBO88432.1"/>
    <property type="molecule type" value="Genomic_DNA"/>
</dbReference>
<evidence type="ECO:0000256" key="1">
    <source>
        <dbReference type="SAM" id="Phobius"/>
    </source>
</evidence>
<dbReference type="InterPro" id="IPR044020">
    <property type="entry name" value="DUF5676"/>
</dbReference>
<name>A0A5M3Q034_9GAMM</name>
<feature type="transmembrane region" description="Helical" evidence="1">
    <location>
        <begin position="48"/>
        <end position="80"/>
    </location>
</feature>
<keyword evidence="1" id="KW-0812">Transmembrane</keyword>
<organism evidence="2 3">
    <name type="scientific">Marinobacter salsuginis</name>
    <dbReference type="NCBI Taxonomy" id="418719"/>
    <lineage>
        <taxon>Bacteria</taxon>
        <taxon>Pseudomonadati</taxon>
        <taxon>Pseudomonadota</taxon>
        <taxon>Gammaproteobacteria</taxon>
        <taxon>Pseudomonadales</taxon>
        <taxon>Marinobacteraceae</taxon>
        <taxon>Marinobacter</taxon>
    </lineage>
</organism>
<dbReference type="RefSeq" id="WP_008177412.1">
    <property type="nucleotide sequence ID" value="NZ_BGZI01000012.1"/>
</dbReference>
<proteinExistence type="predicted"/>
<reference evidence="2 3" key="1">
    <citation type="journal article" date="2019" name="J. Gen. Appl. Microbiol.">
        <title>Aerobic degradation of cis-dichloroethene by the marine bacterium Marinobacter salsuginis strain 5N-3.</title>
        <authorList>
            <person name="Inoue Y."/>
            <person name="Fukunaga Y."/>
            <person name="Katsumata H."/>
            <person name="Ohji S."/>
            <person name="Hosoyama A."/>
            <person name="Mori K."/>
            <person name="Ando K."/>
        </authorList>
    </citation>
    <scope>NUCLEOTIDE SEQUENCE [LARGE SCALE GENOMIC DNA]</scope>
    <source>
        <strain evidence="2 3">NBRC 109114</strain>
    </source>
</reference>
<protein>
    <submittedName>
        <fullName evidence="2">Uncharacterized protein</fullName>
    </submittedName>
</protein>
<feature type="transmembrane region" description="Helical" evidence="1">
    <location>
        <begin position="7"/>
        <end position="28"/>
    </location>
</feature>
<evidence type="ECO:0000313" key="3">
    <source>
        <dbReference type="Proteomes" id="UP000387223"/>
    </source>
</evidence>
<keyword evidence="1" id="KW-1133">Transmembrane helix</keyword>
<evidence type="ECO:0000313" key="2">
    <source>
        <dbReference type="EMBL" id="GBO88432.1"/>
    </source>
</evidence>
<accession>A0A5M3Q034</accession>
<dbReference type="AlphaFoldDB" id="A0A5M3Q034"/>
<dbReference type="Proteomes" id="UP000387223">
    <property type="component" value="Unassembled WGS sequence"/>
</dbReference>
<comment type="caution">
    <text evidence="2">The sequence shown here is derived from an EMBL/GenBank/DDBJ whole genome shotgun (WGS) entry which is preliminary data.</text>
</comment>